<gene>
    <name evidence="19" type="ORF">ES332_A01G268300v1</name>
</gene>
<dbReference type="GO" id="GO:0008420">
    <property type="term" value="F:RNA polymerase II CTD heptapeptide repeat phosphatase activity"/>
    <property type="evidence" value="ECO:0007669"/>
    <property type="project" value="InterPro"/>
</dbReference>
<dbReference type="PROSITE" id="PS50137">
    <property type="entry name" value="DS_RBD"/>
    <property type="match status" value="1"/>
</dbReference>
<dbReference type="EMBL" id="CM017610">
    <property type="protein sequence ID" value="TYI44873.1"/>
    <property type="molecule type" value="Genomic_DNA"/>
</dbReference>
<dbReference type="InterPro" id="IPR039189">
    <property type="entry name" value="Fcp1"/>
</dbReference>
<comment type="cofactor">
    <cofactor evidence="2">
        <name>Co(2+)</name>
        <dbReference type="ChEBI" id="CHEBI:48828"/>
    </cofactor>
</comment>
<proteinExistence type="predicted"/>
<keyword evidence="10" id="KW-0805">Transcription regulation</keyword>
<keyword evidence="20" id="KW-1185">Reference proteome</keyword>
<evidence type="ECO:0000256" key="1">
    <source>
        <dbReference type="ARBA" id="ARBA00001936"/>
    </source>
</evidence>
<evidence type="ECO:0000313" key="20">
    <source>
        <dbReference type="Proteomes" id="UP000322667"/>
    </source>
</evidence>
<accession>A0A5D2RWP2</accession>
<evidence type="ECO:0000259" key="17">
    <source>
        <dbReference type="PROSITE" id="PS50137"/>
    </source>
</evidence>
<evidence type="ECO:0000256" key="8">
    <source>
        <dbReference type="ARBA" id="ARBA00022801"/>
    </source>
</evidence>
<feature type="compositionally biased region" description="Basic and acidic residues" evidence="16">
    <location>
        <begin position="793"/>
        <end position="803"/>
    </location>
</feature>
<keyword evidence="9 15" id="KW-0694">RNA-binding</keyword>
<dbReference type="CDD" id="cd10845">
    <property type="entry name" value="DSRM_RNAse_III_family"/>
    <property type="match status" value="1"/>
</dbReference>
<keyword evidence="11" id="KW-0804">Transcription</keyword>
<evidence type="ECO:0000256" key="4">
    <source>
        <dbReference type="ARBA" id="ARBA00004123"/>
    </source>
</evidence>
<evidence type="ECO:0000256" key="9">
    <source>
        <dbReference type="ARBA" id="ARBA00022884"/>
    </source>
</evidence>
<dbReference type="GO" id="GO:0005634">
    <property type="term" value="C:nucleus"/>
    <property type="evidence" value="ECO:0007669"/>
    <property type="project" value="UniProtKB-SubCell"/>
</dbReference>
<evidence type="ECO:0000256" key="2">
    <source>
        <dbReference type="ARBA" id="ARBA00001941"/>
    </source>
</evidence>
<dbReference type="PROSITE" id="PS50969">
    <property type="entry name" value="FCP1"/>
    <property type="match status" value="1"/>
</dbReference>
<feature type="region of interest" description="Disordered" evidence="16">
    <location>
        <begin position="453"/>
        <end position="487"/>
    </location>
</feature>
<dbReference type="GO" id="GO:0009755">
    <property type="term" value="P:hormone-mediated signaling pathway"/>
    <property type="evidence" value="ECO:0007669"/>
    <property type="project" value="UniProtKB-ARBA"/>
</dbReference>
<dbReference type="EC" id="3.1.3.16" evidence="5"/>
<evidence type="ECO:0000313" key="19">
    <source>
        <dbReference type="EMBL" id="TYI44873.1"/>
    </source>
</evidence>
<dbReference type="InterPro" id="IPR004274">
    <property type="entry name" value="FCP1_dom"/>
</dbReference>
<dbReference type="InterPro" id="IPR023214">
    <property type="entry name" value="HAD_sf"/>
</dbReference>
<dbReference type="InterPro" id="IPR036412">
    <property type="entry name" value="HAD-like_sf"/>
</dbReference>
<evidence type="ECO:0000256" key="11">
    <source>
        <dbReference type="ARBA" id="ARBA00023163"/>
    </source>
</evidence>
<feature type="compositionally biased region" description="Low complexity" evidence="16">
    <location>
        <begin position="846"/>
        <end position="857"/>
    </location>
</feature>
<reference evidence="19 20" key="1">
    <citation type="submission" date="2019-07" db="EMBL/GenBank/DDBJ databases">
        <title>WGS assembly of Gossypium tomentosum.</title>
        <authorList>
            <person name="Chen Z.J."/>
            <person name="Sreedasyam A."/>
            <person name="Ando A."/>
            <person name="Song Q."/>
            <person name="De L."/>
            <person name="Hulse-Kemp A."/>
            <person name="Ding M."/>
            <person name="Ye W."/>
            <person name="Kirkbride R."/>
            <person name="Jenkins J."/>
            <person name="Plott C."/>
            <person name="Lovell J."/>
            <person name="Lin Y.-M."/>
            <person name="Vaughn R."/>
            <person name="Liu B."/>
            <person name="Li W."/>
            <person name="Simpson S."/>
            <person name="Scheffler B."/>
            <person name="Saski C."/>
            <person name="Grover C."/>
            <person name="Hu G."/>
            <person name="Conover J."/>
            <person name="Carlson J."/>
            <person name="Shu S."/>
            <person name="Boston L."/>
            <person name="Williams M."/>
            <person name="Peterson D."/>
            <person name="Mcgee K."/>
            <person name="Jones D."/>
            <person name="Wendel J."/>
            <person name="Stelly D."/>
            <person name="Grimwood J."/>
            <person name="Schmutz J."/>
        </authorList>
    </citation>
    <scope>NUCLEOTIDE SEQUENCE [LARGE SCALE GENOMIC DNA]</scope>
    <source>
        <strain evidence="19">7179.01</strain>
    </source>
</reference>
<keyword evidence="7" id="KW-0479">Metal-binding</keyword>
<comment type="cofactor">
    <cofactor evidence="3">
        <name>Mg(2+)</name>
        <dbReference type="ChEBI" id="CHEBI:18420"/>
    </cofactor>
</comment>
<dbReference type="SMART" id="SM00358">
    <property type="entry name" value="DSRM"/>
    <property type="match status" value="1"/>
</dbReference>
<evidence type="ECO:0000256" key="6">
    <source>
        <dbReference type="ARBA" id="ARBA00022473"/>
    </source>
</evidence>
<dbReference type="PANTHER" id="PTHR23081:SF24">
    <property type="entry name" value="RNA POLYMERASE II C-TERMINAL DOMAIN PHOSPHATASE-LIKE 2"/>
    <property type="match status" value="1"/>
</dbReference>
<dbReference type="GO" id="GO:0045892">
    <property type="term" value="P:negative regulation of DNA-templated transcription"/>
    <property type="evidence" value="ECO:0007669"/>
    <property type="project" value="UniProtKB-ARBA"/>
</dbReference>
<feature type="compositionally biased region" description="Basic and acidic residues" evidence="16">
    <location>
        <begin position="453"/>
        <end position="465"/>
    </location>
</feature>
<dbReference type="GO" id="GO:0003723">
    <property type="term" value="F:RNA binding"/>
    <property type="evidence" value="ECO:0007669"/>
    <property type="project" value="UniProtKB-UniRule"/>
</dbReference>
<keyword evidence="8" id="KW-0378">Hydrolase</keyword>
<dbReference type="Proteomes" id="UP000322667">
    <property type="component" value="Chromosome A01"/>
</dbReference>
<dbReference type="SUPFAM" id="SSF56784">
    <property type="entry name" value="HAD-like"/>
    <property type="match status" value="1"/>
</dbReference>
<dbReference type="PANTHER" id="PTHR23081">
    <property type="entry name" value="RNA POLYMERASE II CTD PHOSPHATASE"/>
    <property type="match status" value="1"/>
</dbReference>
<sequence length="865" mass="96150">MSRLGFKSMVYHGDFFLGELNTIPITDSNFQFPNNEIRIHHISPTSERCIPLSILHTISSFPVRCKLESPSPVEQPHLIHLHASCFYEFKTAVVLVGDEEVHLVAMPSKQKKFPCFWCFSVSTGLYNSCLGMLNLRCLAIVFDLDETLIVANTMKSFEDRIEVLRGWIARESDPIRHSGMSAELRRYIDDRLLLKQYAESDCVVDNGKMFKVQMEEVPPLSDGHEKVVRPVIRLQDRNIVLTRINPEIRDTSVLVRLRPAWEELRSYLTAKGRKRFEVYVCTMAERDYALEMWRLLDPGAHLIGSKQLLDRVVCVKSGSRKSLLNVFRDGKCHPQLAMVIDDRSKVWEDKDQPRVHVVPPFAPYYAPQAETANAVPVLCVARNVACNARGLFFKEFDENVLRKMSEVFYEDEVVNLPVAPDVSNYLMSEEASFASNGNSGAPICEGMNGAEVERRMNQSEEKHVLDSSTRPVTNNPELRSETSQPPVTDIVGPVFSVAPLPSQKPSILGAPGLLSNPMMLGASVRRDNNGSEGDYDMKRRALGIKQSLDLRNQSSIQPPLLPKFPIQTSSSSLVPQGGWLVEEDINESHLNDRPSGTAQESDVIKSDKLRGYQNPFSHTAPGSVSTGLPSYASQVKIEEARTGLDTPKQNVLPTAHLSEIGGTQNHLPSITRELQSEGAKMNLLPSHLSIGVLQEIGRRCGSKVEFRSVVSTSKDLQFSVEVLFTGEKIGVGMGKTRRDAQQQAAELALHNLAEKYVAYIAPRSGAVDRDFNNLSLGTENGFLWDVNPASNEAIKEGFPKDNTSEAAEEPGSNSSSIANQPVEKRANSPRLSESMPSKRSKEGVLRRLGSSLSSSRQSKNEHTIS</sequence>
<dbReference type="Pfam" id="PF03031">
    <property type="entry name" value="NIF"/>
    <property type="match status" value="1"/>
</dbReference>
<evidence type="ECO:0000256" key="16">
    <source>
        <dbReference type="SAM" id="MobiDB-lite"/>
    </source>
</evidence>
<dbReference type="InterPro" id="IPR014720">
    <property type="entry name" value="dsRBD_dom"/>
</dbReference>
<comment type="catalytic activity">
    <reaction evidence="13">
        <text>O-phospho-L-seryl-[protein] + H2O = L-seryl-[protein] + phosphate</text>
        <dbReference type="Rhea" id="RHEA:20629"/>
        <dbReference type="Rhea" id="RHEA-COMP:9863"/>
        <dbReference type="Rhea" id="RHEA-COMP:11604"/>
        <dbReference type="ChEBI" id="CHEBI:15377"/>
        <dbReference type="ChEBI" id="CHEBI:29999"/>
        <dbReference type="ChEBI" id="CHEBI:43474"/>
        <dbReference type="ChEBI" id="CHEBI:83421"/>
        <dbReference type="EC" id="3.1.3.16"/>
    </reaction>
</comment>
<organism evidence="19 20">
    <name type="scientific">Gossypium tomentosum</name>
    <name type="common">Hawaiian cotton</name>
    <name type="synonym">Gossypium sandvicense</name>
    <dbReference type="NCBI Taxonomy" id="34277"/>
    <lineage>
        <taxon>Eukaryota</taxon>
        <taxon>Viridiplantae</taxon>
        <taxon>Streptophyta</taxon>
        <taxon>Embryophyta</taxon>
        <taxon>Tracheophyta</taxon>
        <taxon>Spermatophyta</taxon>
        <taxon>Magnoliopsida</taxon>
        <taxon>eudicotyledons</taxon>
        <taxon>Gunneridae</taxon>
        <taxon>Pentapetalae</taxon>
        <taxon>rosids</taxon>
        <taxon>malvids</taxon>
        <taxon>Malvales</taxon>
        <taxon>Malvaceae</taxon>
        <taxon>Malvoideae</taxon>
        <taxon>Gossypium</taxon>
    </lineage>
</organism>
<dbReference type="Gene3D" id="3.30.160.20">
    <property type="match status" value="1"/>
</dbReference>
<evidence type="ECO:0000256" key="13">
    <source>
        <dbReference type="ARBA" id="ARBA00047761"/>
    </source>
</evidence>
<evidence type="ECO:0000256" key="15">
    <source>
        <dbReference type="PROSITE-ProRule" id="PRU00266"/>
    </source>
</evidence>
<dbReference type="FunFam" id="3.30.160.20:FF:000035">
    <property type="entry name" value="RNA polymerase II C-terminal domain phosphatase-like 2"/>
    <property type="match status" value="1"/>
</dbReference>
<keyword evidence="12" id="KW-0539">Nucleus</keyword>
<dbReference type="AlphaFoldDB" id="A0A5D2RWP2"/>
<feature type="domain" description="FCP1 homology" evidence="18">
    <location>
        <begin position="133"/>
        <end position="384"/>
    </location>
</feature>
<name>A0A5D2RWP2_GOSTO</name>
<dbReference type="GO" id="GO:0046872">
    <property type="term" value="F:metal ion binding"/>
    <property type="evidence" value="ECO:0007669"/>
    <property type="project" value="UniProtKB-KW"/>
</dbReference>
<comment type="cofactor">
    <cofactor evidence="1">
        <name>Mn(2+)</name>
        <dbReference type="ChEBI" id="CHEBI:29035"/>
    </cofactor>
</comment>
<dbReference type="Pfam" id="PF00035">
    <property type="entry name" value="dsrm"/>
    <property type="match status" value="1"/>
</dbReference>
<evidence type="ECO:0000256" key="14">
    <source>
        <dbReference type="ARBA" id="ARBA00048336"/>
    </source>
</evidence>
<evidence type="ECO:0000256" key="7">
    <source>
        <dbReference type="ARBA" id="ARBA00022723"/>
    </source>
</evidence>
<evidence type="ECO:0000256" key="10">
    <source>
        <dbReference type="ARBA" id="ARBA00023015"/>
    </source>
</evidence>
<evidence type="ECO:0000256" key="3">
    <source>
        <dbReference type="ARBA" id="ARBA00001946"/>
    </source>
</evidence>
<keyword evidence="6" id="KW-0217">Developmental protein</keyword>
<comment type="subcellular location">
    <subcellularLocation>
        <location evidence="4">Nucleus</location>
    </subcellularLocation>
</comment>
<dbReference type="Gene3D" id="3.40.50.1000">
    <property type="entry name" value="HAD superfamily/HAD-like"/>
    <property type="match status" value="1"/>
</dbReference>
<comment type="catalytic activity">
    <reaction evidence="14">
        <text>O-phospho-L-threonyl-[protein] + H2O = L-threonyl-[protein] + phosphate</text>
        <dbReference type="Rhea" id="RHEA:47004"/>
        <dbReference type="Rhea" id="RHEA-COMP:11060"/>
        <dbReference type="Rhea" id="RHEA-COMP:11605"/>
        <dbReference type="ChEBI" id="CHEBI:15377"/>
        <dbReference type="ChEBI" id="CHEBI:30013"/>
        <dbReference type="ChEBI" id="CHEBI:43474"/>
        <dbReference type="ChEBI" id="CHEBI:61977"/>
        <dbReference type="EC" id="3.1.3.16"/>
    </reaction>
</comment>
<protein>
    <recommendedName>
        <fullName evidence="5">protein-serine/threonine phosphatase</fullName>
        <ecNumber evidence="5">3.1.3.16</ecNumber>
    </recommendedName>
</protein>
<dbReference type="SMART" id="SM00577">
    <property type="entry name" value="CPDc"/>
    <property type="match status" value="1"/>
</dbReference>
<evidence type="ECO:0000256" key="5">
    <source>
        <dbReference type="ARBA" id="ARBA00013081"/>
    </source>
</evidence>
<evidence type="ECO:0000259" key="18">
    <source>
        <dbReference type="PROSITE" id="PS50969"/>
    </source>
</evidence>
<feature type="region of interest" description="Disordered" evidence="16">
    <location>
        <begin position="793"/>
        <end position="865"/>
    </location>
</feature>
<evidence type="ECO:0000256" key="12">
    <source>
        <dbReference type="ARBA" id="ARBA00023242"/>
    </source>
</evidence>
<feature type="compositionally biased region" description="Polar residues" evidence="16">
    <location>
        <begin position="466"/>
        <end position="486"/>
    </location>
</feature>
<dbReference type="FunFam" id="3.40.50.1000:FF:000035">
    <property type="entry name" value="RNA polymerase II C-terminal domain phosphatase-like 1"/>
    <property type="match status" value="1"/>
</dbReference>
<dbReference type="SUPFAM" id="SSF54768">
    <property type="entry name" value="dsRNA-binding domain-like"/>
    <property type="match status" value="1"/>
</dbReference>
<feature type="domain" description="DRBM" evidence="17">
    <location>
        <begin position="688"/>
        <end position="754"/>
    </location>
</feature>